<dbReference type="Proteomes" id="UP000234323">
    <property type="component" value="Unassembled WGS sequence"/>
</dbReference>
<dbReference type="AlphaFoldDB" id="A0A2I1HXG0"/>
<organism evidence="1 2">
    <name type="scientific">Rhizophagus irregularis</name>
    <dbReference type="NCBI Taxonomy" id="588596"/>
    <lineage>
        <taxon>Eukaryota</taxon>
        <taxon>Fungi</taxon>
        <taxon>Fungi incertae sedis</taxon>
        <taxon>Mucoromycota</taxon>
        <taxon>Glomeromycotina</taxon>
        <taxon>Glomeromycetes</taxon>
        <taxon>Glomerales</taxon>
        <taxon>Glomeraceae</taxon>
        <taxon>Rhizophagus</taxon>
    </lineage>
</organism>
<protein>
    <submittedName>
        <fullName evidence="1">Uncharacterized protein</fullName>
    </submittedName>
</protein>
<evidence type="ECO:0000313" key="1">
    <source>
        <dbReference type="EMBL" id="PKY63574.1"/>
    </source>
</evidence>
<proteinExistence type="predicted"/>
<comment type="caution">
    <text evidence="1">The sequence shown here is derived from an EMBL/GenBank/DDBJ whole genome shotgun (WGS) entry which is preliminary data.</text>
</comment>
<keyword evidence="2" id="KW-1185">Reference proteome</keyword>
<gene>
    <name evidence="1" type="ORF">RhiirA4_493041</name>
</gene>
<dbReference type="EMBL" id="LLXI01010960">
    <property type="protein sequence ID" value="PKY63574.1"/>
    <property type="molecule type" value="Genomic_DNA"/>
</dbReference>
<name>A0A2I1HXG0_9GLOM</name>
<sequence length="55" mass="6187">MILTFLTIVIDDFNKSNGQYSKKLSSDTEKLPKEFNKLQINSNTVARCFASGCIN</sequence>
<evidence type="ECO:0000313" key="2">
    <source>
        <dbReference type="Proteomes" id="UP000234323"/>
    </source>
</evidence>
<accession>A0A2I1HXG0</accession>
<reference evidence="1 2" key="1">
    <citation type="submission" date="2015-10" db="EMBL/GenBank/DDBJ databases">
        <title>Genome analyses suggest a sexual origin of heterokaryosis in a supposedly ancient asexual fungus.</title>
        <authorList>
            <person name="Ropars J."/>
            <person name="Sedzielewska K."/>
            <person name="Noel J."/>
            <person name="Charron P."/>
            <person name="Farinelli L."/>
            <person name="Marton T."/>
            <person name="Kruger M."/>
            <person name="Pelin A."/>
            <person name="Brachmann A."/>
            <person name="Corradi N."/>
        </authorList>
    </citation>
    <scope>NUCLEOTIDE SEQUENCE [LARGE SCALE GENOMIC DNA]</scope>
    <source>
        <strain evidence="1 2">A4</strain>
    </source>
</reference>